<evidence type="ECO:0000313" key="1">
    <source>
        <dbReference type="EMBL" id="TQN47671.1"/>
    </source>
</evidence>
<dbReference type="EMBL" id="VFQF01000001">
    <property type="protein sequence ID" value="TQN47671.1"/>
    <property type="molecule type" value="Genomic_DNA"/>
</dbReference>
<sequence length="102" mass="11101">MEDDIVSTSDKQVDANHSVPHHVDNFNTTVCIVIYFIYKPNELGFTVIINTDGGTVLSTTLSTTSRACTSASPRVYLNLSYPQAPGRVERSGCCRADYAPSV</sequence>
<organism evidence="1 2">
    <name type="scientific">Humibacillus xanthopallidus</name>
    <dbReference type="NCBI Taxonomy" id="412689"/>
    <lineage>
        <taxon>Bacteria</taxon>
        <taxon>Bacillati</taxon>
        <taxon>Actinomycetota</taxon>
        <taxon>Actinomycetes</taxon>
        <taxon>Micrococcales</taxon>
        <taxon>Intrasporangiaceae</taxon>
        <taxon>Humibacillus</taxon>
    </lineage>
</organism>
<reference evidence="1 2" key="1">
    <citation type="submission" date="2019-06" db="EMBL/GenBank/DDBJ databases">
        <title>Sequencing the genomes of 1000 actinobacteria strains.</title>
        <authorList>
            <person name="Klenk H.-P."/>
        </authorList>
    </citation>
    <scope>NUCLEOTIDE SEQUENCE [LARGE SCALE GENOMIC DNA]</scope>
    <source>
        <strain evidence="1 2">DSM 21776</strain>
    </source>
</reference>
<dbReference type="RefSeq" id="WP_141820066.1">
    <property type="nucleotide sequence ID" value="NZ_BAAAQC010000005.1"/>
</dbReference>
<proteinExistence type="predicted"/>
<gene>
    <name evidence="1" type="ORF">FHX52_0778</name>
</gene>
<protein>
    <submittedName>
        <fullName evidence="1">Uncharacterized protein</fullName>
    </submittedName>
</protein>
<accession>A0A543PUC1</accession>
<name>A0A543PUC1_9MICO</name>
<dbReference type="AlphaFoldDB" id="A0A543PUC1"/>
<evidence type="ECO:0000313" key="2">
    <source>
        <dbReference type="Proteomes" id="UP000320085"/>
    </source>
</evidence>
<comment type="caution">
    <text evidence="1">The sequence shown here is derived from an EMBL/GenBank/DDBJ whole genome shotgun (WGS) entry which is preliminary data.</text>
</comment>
<dbReference type="Proteomes" id="UP000320085">
    <property type="component" value="Unassembled WGS sequence"/>
</dbReference>